<proteinExistence type="predicted"/>
<evidence type="ECO:0000259" key="1">
    <source>
        <dbReference type="Pfam" id="PF04595"/>
    </source>
</evidence>
<dbReference type="Pfam" id="PF04595">
    <property type="entry name" value="Pox_I6"/>
    <property type="match status" value="1"/>
</dbReference>
<organism evidence="2">
    <name type="scientific">Cowpox virus</name>
    <name type="common">CPV</name>
    <dbReference type="NCBI Taxonomy" id="10243"/>
    <lineage>
        <taxon>Viruses</taxon>
        <taxon>Varidnaviria</taxon>
        <taxon>Bamfordvirae</taxon>
        <taxon>Nucleocytoviricota</taxon>
        <taxon>Pokkesviricetes</taxon>
        <taxon>Chitovirales</taxon>
        <taxon>Poxviridae</taxon>
        <taxon>Chordopoxvirinae</taxon>
        <taxon>Orthopoxvirus</taxon>
        <taxon>Orthopoxvirus cowpox</taxon>
    </lineage>
</organism>
<name>A0A212PMU4_COWPX</name>
<organismHost>
    <name type="scientific">Loxodonta africana</name>
    <name type="common">African elephant</name>
    <dbReference type="NCBI Taxonomy" id="9785"/>
</organismHost>
<organismHost>
    <name type="scientific">Mus musculus</name>
    <name type="common">Mouse</name>
    <dbReference type="NCBI Taxonomy" id="10090"/>
</organismHost>
<evidence type="ECO:0000313" key="2">
    <source>
        <dbReference type="EMBL" id="SNB48229.1"/>
    </source>
</evidence>
<dbReference type="EMBL" id="LT896730">
    <property type="protein sequence ID" value="SNB48229.1"/>
    <property type="molecule type" value="Genomic_DNA"/>
</dbReference>
<protein>
    <submittedName>
        <fullName evidence="2">CPXV085 protein</fullName>
    </submittedName>
</protein>
<organismHost>
    <name type="scientific">Bos taurus</name>
    <name type="common">Bovine</name>
    <dbReference type="NCBI Taxonomy" id="9913"/>
</organismHost>
<dbReference type="Proteomes" id="UP000269688">
    <property type="component" value="Segment"/>
</dbReference>
<dbReference type="GO" id="GO:0016032">
    <property type="term" value="P:viral process"/>
    <property type="evidence" value="ECO:0007669"/>
    <property type="project" value="InterPro"/>
</dbReference>
<organismHost>
    <name type="scientific">Apodemus sylvaticus</name>
    <name type="common">European woodmouse</name>
    <dbReference type="NCBI Taxonomy" id="10129"/>
</organismHost>
<feature type="domain" description="Poxvirus F5/Telomere-binding protein I6" evidence="1">
    <location>
        <begin position="30"/>
        <end position="345"/>
    </location>
</feature>
<gene>
    <name evidence="2" type="primary">CPXV085</name>
</gene>
<organismHost>
    <name type="scientific">Homo sapiens</name>
    <name type="common">Human</name>
    <dbReference type="NCBI Taxonomy" id="9606"/>
</organismHost>
<dbReference type="InterPro" id="IPR007674">
    <property type="entry name" value="Poxvirus_F5/I6_dom"/>
</dbReference>
<organismHost>
    <name type="scientific">Microtus agrestis</name>
    <name type="common">Short-tailed field vole</name>
    <dbReference type="NCBI Taxonomy" id="29092"/>
</organismHost>
<sequence>MNNFVKQVASKSLKPTKKLSPLDEVISLNECIISFNLDNFYYCNDGLFTKPINTPEDVLKSLLIMESFAYEKMIIKGLIKILISRAYINDIYFTPFGWLTGIDDDPETHVVIKIIFNSSLISIKSQVIEYLKPYNVNNLSVLTTEKELSINTFNVPDSIPMSIISFFPFDTDFILVILFFGVYNDSYCGISYISPKERLPYIIEILKPLVSEINMLSDEIGRTSSIRIFNSTSVKKFPTNTLTSICEIVYSFDESSFPTPKTFTPLNASPYIPKKIVSLLDLPSNVEIKAISRGGVDFITHINNKRLTTILVIAKDNFLKNSTFSGTFIKENIIWKGIYTYRIIKSSFPVPTIKSVTNKKKYVRNIVSSILNIQLGLCHIFFDLIFRYKWWML</sequence>
<reference evidence="2" key="1">
    <citation type="submission" date="2017-06" db="EMBL/GenBank/DDBJ databases">
        <authorList>
            <person name="Kim H.J."/>
            <person name="Triplett B.A."/>
        </authorList>
    </citation>
    <scope>NUCLEOTIDE SEQUENCE</scope>
    <source>
        <strain evidence="2">Ger/2010/Racoon</strain>
    </source>
</reference>
<organismHost>
    <name type="scientific">Felis catus</name>
    <name type="common">Cat</name>
    <name type="synonym">Felis silvestris catus</name>
    <dbReference type="NCBI Taxonomy" id="9685"/>
</organismHost>
<organismHost>
    <name type="scientific">Myodes glareolus</name>
    <name type="common">Bank vole</name>
    <name type="synonym">Clethrionomys glareolus</name>
    <dbReference type="NCBI Taxonomy" id="447135"/>
</organismHost>
<accession>A0A212PMU4</accession>